<protein>
    <submittedName>
        <fullName evidence="1">Non-specific serine/threonine protein kinase protein</fullName>
        <ecNumber evidence="1">2.7.11.1</ecNumber>
    </submittedName>
</protein>
<keyword evidence="1" id="KW-0808">Transferase</keyword>
<evidence type="ECO:0000313" key="1">
    <source>
        <dbReference type="EMBL" id="KAH7670125.1"/>
    </source>
</evidence>
<name>A0ACB7V944_DIOAL</name>
<sequence length="992" mass="108364">MLTVLHVRFKLFSPATSPETSPEKKKASSNPCSSLIPSLESFMAALLLLFLQLTLSFSLSFSLSDDESALLAFKSSVTSDPAEVLAGWSPAGSSHCAWRGISCDAASRVISLNLSGTFAISGEIHQAIGDLHHLKLLDLHGNNFTGEIPLSITNLSSLRILDLSLNSLSGGIPESLIGFSRLESINLSSNHLTGRITISSTNLCHSLLHLNLSNNLLQDKIPPGIGKCVKLKTLLLNGNILEGRIPPEIGWITTLRILDVSRNCLTGSIPKELANCTKLSHLVLTNLDDSIFKFSNEFNAFKGGIPHELLVLRELEVLWAPRANLGGSLPELREGLCKLRVINLGQNYINGFIPGWLSSCRNLSFLDLSSNLFLGLMPPQLGVHCMLYFNISHNSLTGFLTEQQSSLQCRRNLTALVEEGDQLVNSYSVTKDGNGNYMLLHDFSWNNFTGALPSLPLKLDGDFSYSLLLNSNGFNESFPGELLGSCVGASEFRVNLSTNHLFGEIGIMHSSCLQMRSLELADNALTGLIPPDIGDLSHLELFDLRENYLTGSIPDQLGNIASLVALDLSRNSLTGSIPQSFSKLTMLEKFNVSFNNLSGSIPHLPNINDCDFFIGNQLLQPCADLKNASSWPSSPSSSHAGVSKWSGQSSRLKSFEVAAVVSASVLLFILLVLLVYLVCSKRKLARVTSLRRKVVVTFTEAPSELNYENVVRATSNFSIQKLIGTGGFGATYKAELASGFLVAVKRLSIGRFQGLQQFGAEIRTLGRIRHENLVTLIGYYMGESDMFLIYNYLAGGNLETFIHEMSSRNVKYPVVHKIALDIAQALAYLHYSCVPRIVHRDIKPSNILLDEKLNAYLSDFGLARLLEVSETHATTDVAGTFGYVAPEYATTCRVSDKADVYSFGVVLLELMSGKRSLDPSFSKYGNGFTIVAWGRLLIQEGRSGEVFAPSLWEAGPQEHLVSMLRVALACTVESLSVRPSMKQVVETLKLLN</sequence>
<keyword evidence="1" id="KW-0418">Kinase</keyword>
<keyword evidence="1" id="KW-0723">Serine/threonine-protein kinase</keyword>
<comment type="caution">
    <text evidence="1">The sequence shown here is derived from an EMBL/GenBank/DDBJ whole genome shotgun (WGS) entry which is preliminary data.</text>
</comment>
<evidence type="ECO:0000313" key="2">
    <source>
        <dbReference type="Proteomes" id="UP000827976"/>
    </source>
</evidence>
<proteinExistence type="predicted"/>
<dbReference type="EMBL" id="CM037020">
    <property type="protein sequence ID" value="KAH7670125.1"/>
    <property type="molecule type" value="Genomic_DNA"/>
</dbReference>
<keyword evidence="2" id="KW-1185">Reference proteome</keyword>
<dbReference type="Proteomes" id="UP000827976">
    <property type="component" value="Chromosome 10"/>
</dbReference>
<accession>A0ACB7V944</accession>
<dbReference type="EC" id="2.7.11.1" evidence="1"/>
<organism evidence="1 2">
    <name type="scientific">Dioscorea alata</name>
    <name type="common">Purple yam</name>
    <dbReference type="NCBI Taxonomy" id="55571"/>
    <lineage>
        <taxon>Eukaryota</taxon>
        <taxon>Viridiplantae</taxon>
        <taxon>Streptophyta</taxon>
        <taxon>Embryophyta</taxon>
        <taxon>Tracheophyta</taxon>
        <taxon>Spermatophyta</taxon>
        <taxon>Magnoliopsida</taxon>
        <taxon>Liliopsida</taxon>
        <taxon>Dioscoreales</taxon>
        <taxon>Dioscoreaceae</taxon>
        <taxon>Dioscorea</taxon>
    </lineage>
</organism>
<reference evidence="2" key="1">
    <citation type="journal article" date="2022" name="Nat. Commun.">
        <title>Chromosome evolution and the genetic basis of agronomically important traits in greater yam.</title>
        <authorList>
            <person name="Bredeson J.V."/>
            <person name="Lyons J.B."/>
            <person name="Oniyinde I.O."/>
            <person name="Okereke N.R."/>
            <person name="Kolade O."/>
            <person name="Nnabue I."/>
            <person name="Nwadili C.O."/>
            <person name="Hribova E."/>
            <person name="Parker M."/>
            <person name="Nwogha J."/>
            <person name="Shu S."/>
            <person name="Carlson J."/>
            <person name="Kariba R."/>
            <person name="Muthemba S."/>
            <person name="Knop K."/>
            <person name="Barton G.J."/>
            <person name="Sherwood A.V."/>
            <person name="Lopez-Montes A."/>
            <person name="Asiedu R."/>
            <person name="Jamnadass R."/>
            <person name="Muchugi A."/>
            <person name="Goodstein D."/>
            <person name="Egesi C.N."/>
            <person name="Featherston J."/>
            <person name="Asfaw A."/>
            <person name="Simpson G.G."/>
            <person name="Dolezel J."/>
            <person name="Hendre P.S."/>
            <person name="Van Deynze A."/>
            <person name="Kumar P.L."/>
            <person name="Obidiegwu J.E."/>
            <person name="Bhattacharjee R."/>
            <person name="Rokhsar D.S."/>
        </authorList>
    </citation>
    <scope>NUCLEOTIDE SEQUENCE [LARGE SCALE GENOMIC DNA]</scope>
    <source>
        <strain evidence="2">cv. TDa95/00328</strain>
    </source>
</reference>
<gene>
    <name evidence="1" type="ORF">IHE45_10G004800</name>
</gene>